<gene>
    <name evidence="9" type="ORF">G7Z17_g6834</name>
</gene>
<keyword evidence="5 7" id="KW-0862">Zinc</keyword>
<protein>
    <recommendedName>
        <fullName evidence="8">Peptidase M3A/M3B catalytic domain-containing protein</fullName>
    </recommendedName>
</protein>
<dbReference type="GO" id="GO:0004222">
    <property type="term" value="F:metalloendopeptidase activity"/>
    <property type="evidence" value="ECO:0007669"/>
    <property type="project" value="InterPro"/>
</dbReference>
<evidence type="ECO:0000256" key="7">
    <source>
        <dbReference type="RuleBase" id="RU003435"/>
    </source>
</evidence>
<dbReference type="GO" id="GO:0006508">
    <property type="term" value="P:proteolysis"/>
    <property type="evidence" value="ECO:0007669"/>
    <property type="project" value="UniProtKB-KW"/>
</dbReference>
<accession>A0A9P5LGD7</accession>
<dbReference type="GO" id="GO:0005758">
    <property type="term" value="C:mitochondrial intermembrane space"/>
    <property type="evidence" value="ECO:0007669"/>
    <property type="project" value="TreeGrafter"/>
</dbReference>
<evidence type="ECO:0000256" key="5">
    <source>
        <dbReference type="ARBA" id="ARBA00022833"/>
    </source>
</evidence>
<dbReference type="GO" id="GO:0006518">
    <property type="term" value="P:peptide metabolic process"/>
    <property type="evidence" value="ECO:0007669"/>
    <property type="project" value="TreeGrafter"/>
</dbReference>
<keyword evidence="2 7" id="KW-0645">Protease</keyword>
<dbReference type="EMBL" id="JAANBB010000139">
    <property type="protein sequence ID" value="KAF7548791.1"/>
    <property type="molecule type" value="Genomic_DNA"/>
</dbReference>
<dbReference type="Gene3D" id="3.40.390.10">
    <property type="entry name" value="Collagenase (Catalytic Domain)"/>
    <property type="match status" value="1"/>
</dbReference>
<evidence type="ECO:0000259" key="8">
    <source>
        <dbReference type="Pfam" id="PF01432"/>
    </source>
</evidence>
<dbReference type="FunFam" id="3.40.390.10:FF:000074">
    <property type="entry name" value="Metalloprotease"/>
    <property type="match status" value="1"/>
</dbReference>
<dbReference type="Pfam" id="PF01432">
    <property type="entry name" value="Peptidase_M3"/>
    <property type="match status" value="1"/>
</dbReference>
<dbReference type="InterPro" id="IPR024077">
    <property type="entry name" value="Neurolysin/TOP_dom2"/>
</dbReference>
<keyword evidence="10" id="KW-1185">Reference proteome</keyword>
<dbReference type="AlphaFoldDB" id="A0A9P5LGD7"/>
<evidence type="ECO:0000313" key="9">
    <source>
        <dbReference type="EMBL" id="KAF7548791.1"/>
    </source>
</evidence>
<dbReference type="SUPFAM" id="SSF55486">
    <property type="entry name" value="Metalloproteases ('zincins'), catalytic domain"/>
    <property type="match status" value="1"/>
</dbReference>
<keyword evidence="3 7" id="KW-0479">Metal-binding</keyword>
<dbReference type="OrthoDB" id="534666at2759"/>
<dbReference type="Gene3D" id="1.10.1370.10">
    <property type="entry name" value="Neurolysin, domain 3"/>
    <property type="match status" value="1"/>
</dbReference>
<dbReference type="InterPro" id="IPR001567">
    <property type="entry name" value="Pept_M3A_M3B_dom"/>
</dbReference>
<evidence type="ECO:0000313" key="10">
    <source>
        <dbReference type="Proteomes" id="UP000722485"/>
    </source>
</evidence>
<proteinExistence type="inferred from homology"/>
<sequence>MRQDLFELVHTVHQKARNLDDEDQHLLNMLLRGFERNGLSLPSGPQRDRFGEITKTLFRLKAAFQGNKALSSGTYVWFTLSELEGVPDQEISQMHKGSGEYEGMFGLTDRDLDSIPIVKTAQQSGTRRRAYVAKNNRFDSNISVMRDVIALRDEAARLLGYQNHAEFRLEDRMAKTPKAVNDFLHHIQDGLASHGMNEVEKLKELKREHVESRGESFDGHFWLWDEAFYKSIMAKKQHSIDQNKIKEYFSLETTLEGTMEIFQRIFGLDFEELKDHGDVWHKDVRAFMVWDEEDRGGDFLGYLYLDLFTREGKYSTPFNSPIEPGFIKSDGSRLFPSTALICNFSKPSPERPTLLQHQELVTLIHEFGHAVHDVTSKTKYARFHGPMGVTVDFGEAPSQLLEQWTWTPSVLKKISRHYSSISSEYLALWRKEARDNAEPPRHMPDEMINNLIASNSTNKGLHCLHQIFLCTYDLAIYQPESREVAEQMNITKLWNEIRERIYPIDGPEVEGLGHEWGHGQTNFGHVISEYDAGYYSYLL</sequence>
<name>A0A9P5LGD7_9HYPO</name>
<dbReference type="PANTHER" id="PTHR11804">
    <property type="entry name" value="PROTEASE M3 THIMET OLIGOPEPTIDASE-RELATED"/>
    <property type="match status" value="1"/>
</dbReference>
<evidence type="ECO:0000256" key="1">
    <source>
        <dbReference type="ARBA" id="ARBA00006040"/>
    </source>
</evidence>
<comment type="similarity">
    <text evidence="1 7">Belongs to the peptidase M3 family.</text>
</comment>
<evidence type="ECO:0000256" key="4">
    <source>
        <dbReference type="ARBA" id="ARBA00022801"/>
    </source>
</evidence>
<evidence type="ECO:0000256" key="3">
    <source>
        <dbReference type="ARBA" id="ARBA00022723"/>
    </source>
</evidence>
<dbReference type="GO" id="GO:0046872">
    <property type="term" value="F:metal ion binding"/>
    <property type="evidence" value="ECO:0007669"/>
    <property type="project" value="UniProtKB-UniRule"/>
</dbReference>
<dbReference type="CDD" id="cd06455">
    <property type="entry name" value="M3A_TOP"/>
    <property type="match status" value="1"/>
</dbReference>
<dbReference type="PANTHER" id="PTHR11804:SF84">
    <property type="entry name" value="SACCHAROLYSIN"/>
    <property type="match status" value="1"/>
</dbReference>
<dbReference type="Proteomes" id="UP000722485">
    <property type="component" value="Unassembled WGS sequence"/>
</dbReference>
<dbReference type="InterPro" id="IPR045090">
    <property type="entry name" value="Pept_M3A_M3B"/>
</dbReference>
<reference evidence="9" key="1">
    <citation type="submission" date="2020-03" db="EMBL/GenBank/DDBJ databases">
        <title>Draft Genome Sequence of Cylindrodendrum hubeiense.</title>
        <authorList>
            <person name="Buettner E."/>
            <person name="Kellner H."/>
        </authorList>
    </citation>
    <scope>NUCLEOTIDE SEQUENCE</scope>
    <source>
        <strain evidence="9">IHI 201604</strain>
    </source>
</reference>
<organism evidence="9 10">
    <name type="scientific">Cylindrodendrum hubeiense</name>
    <dbReference type="NCBI Taxonomy" id="595255"/>
    <lineage>
        <taxon>Eukaryota</taxon>
        <taxon>Fungi</taxon>
        <taxon>Dikarya</taxon>
        <taxon>Ascomycota</taxon>
        <taxon>Pezizomycotina</taxon>
        <taxon>Sordariomycetes</taxon>
        <taxon>Hypocreomycetidae</taxon>
        <taxon>Hypocreales</taxon>
        <taxon>Nectriaceae</taxon>
        <taxon>Cylindrodendrum</taxon>
    </lineage>
</organism>
<evidence type="ECO:0000256" key="6">
    <source>
        <dbReference type="ARBA" id="ARBA00023049"/>
    </source>
</evidence>
<evidence type="ECO:0000256" key="2">
    <source>
        <dbReference type="ARBA" id="ARBA00022670"/>
    </source>
</evidence>
<dbReference type="InterPro" id="IPR024079">
    <property type="entry name" value="MetalloPept_cat_dom_sf"/>
</dbReference>
<comment type="caution">
    <text evidence="9">The sequence shown here is derived from an EMBL/GenBank/DDBJ whole genome shotgun (WGS) entry which is preliminary data.</text>
</comment>
<keyword evidence="4 7" id="KW-0378">Hydrolase</keyword>
<comment type="cofactor">
    <cofactor evidence="7">
        <name>Zn(2+)</name>
        <dbReference type="ChEBI" id="CHEBI:29105"/>
    </cofactor>
    <text evidence="7">Binds 1 zinc ion.</text>
</comment>
<feature type="domain" description="Peptidase M3A/M3B catalytic" evidence="8">
    <location>
        <begin position="119"/>
        <end position="538"/>
    </location>
</feature>
<keyword evidence="6 7" id="KW-0482">Metalloprotease</keyword>